<dbReference type="InterPro" id="IPR014825">
    <property type="entry name" value="DNA_alkylation"/>
</dbReference>
<gene>
    <name evidence="1" type="ORF">NCTC4824_00879</name>
</gene>
<dbReference type="InterPro" id="IPR016024">
    <property type="entry name" value="ARM-type_fold"/>
</dbReference>
<dbReference type="EMBL" id="LS483476">
    <property type="protein sequence ID" value="SQI53413.1"/>
    <property type="molecule type" value="Genomic_DNA"/>
</dbReference>
<dbReference type="PANTHER" id="PTHR34070">
    <property type="entry name" value="ARMADILLO-TYPE FOLD"/>
    <property type="match status" value="1"/>
</dbReference>
<dbReference type="AlphaFoldDB" id="A0A2X4VR07"/>
<keyword evidence="1" id="KW-0378">Hydrolase</keyword>
<dbReference type="Gene3D" id="1.25.40.290">
    <property type="entry name" value="ARM repeat domains"/>
    <property type="match status" value="1"/>
</dbReference>
<dbReference type="GO" id="GO:0016798">
    <property type="term" value="F:hydrolase activity, acting on glycosyl bonds"/>
    <property type="evidence" value="ECO:0007669"/>
    <property type="project" value="UniProtKB-KW"/>
</dbReference>
<dbReference type="CDD" id="cd07064">
    <property type="entry name" value="AlkD_like_1"/>
    <property type="match status" value="1"/>
</dbReference>
<dbReference type="RefSeq" id="WP_066144947.1">
    <property type="nucleotide sequence ID" value="NZ_CBCSGM010000007.1"/>
</dbReference>
<reference evidence="1 2" key="1">
    <citation type="submission" date="2018-06" db="EMBL/GenBank/DDBJ databases">
        <authorList>
            <consortium name="Pathogen Informatics"/>
            <person name="Doyle S."/>
        </authorList>
    </citation>
    <scope>NUCLEOTIDE SEQUENCE [LARGE SCALE GENOMIC DNA]</scope>
    <source>
        <strain evidence="1 2">NCTC4824</strain>
    </source>
</reference>
<dbReference type="PANTHER" id="PTHR34070:SF1">
    <property type="entry name" value="DNA ALKYLATION REPAIR PROTEIN"/>
    <property type="match status" value="1"/>
</dbReference>
<dbReference type="KEGG" id="blen:NCTC4824_00879"/>
<dbReference type="Gene3D" id="1.20.1660.10">
    <property type="entry name" value="Hypothetical protein (EF3068)"/>
    <property type="match status" value="1"/>
</dbReference>
<dbReference type="SUPFAM" id="SSF48371">
    <property type="entry name" value="ARM repeat"/>
    <property type="match status" value="1"/>
</dbReference>
<evidence type="ECO:0000313" key="1">
    <source>
        <dbReference type="EMBL" id="SQI53413.1"/>
    </source>
</evidence>
<keyword evidence="2" id="KW-1185">Reference proteome</keyword>
<dbReference type="Proteomes" id="UP000249134">
    <property type="component" value="Chromosome 1"/>
</dbReference>
<accession>A0A2X4VR07</accession>
<evidence type="ECO:0000313" key="2">
    <source>
        <dbReference type="Proteomes" id="UP000249134"/>
    </source>
</evidence>
<organism evidence="1 2">
    <name type="scientific">Lederbergia lenta</name>
    <name type="common">Bacillus lentus</name>
    <dbReference type="NCBI Taxonomy" id="1467"/>
    <lineage>
        <taxon>Bacteria</taxon>
        <taxon>Bacillati</taxon>
        <taxon>Bacillota</taxon>
        <taxon>Bacilli</taxon>
        <taxon>Bacillales</taxon>
        <taxon>Bacillaceae</taxon>
        <taxon>Lederbergia</taxon>
    </lineage>
</organism>
<keyword evidence="1" id="KW-0326">Glycosidase</keyword>
<sequence>MDNRDCLVLLKKTFIVRRNPENAVPMEKYMKGLFPFVGIRTPERRELSKQFIKQFNFQSEDAELIIKELWEMPEREFQYVAADALVRNKKMLRENHADLLEYLIMTKSWWDTVDTIASHLVGALFFRHPHLIIERGDKWLHSESIWLQRSMVLFQLKYKDKTDAELLFSIIEKIAHKKEFFIQKAIGWSLREYSKTNSEAVIHFIETHELSNLAKREGLKHIEK</sequence>
<proteinExistence type="predicted"/>
<dbReference type="EC" id="3.2.2.-" evidence="1"/>
<dbReference type="STRING" id="1348624.GCA_001591545_03379"/>
<protein>
    <submittedName>
        <fullName evidence="1">DNA-7-methylguanine glycosylase</fullName>
        <ecNumber evidence="1">3.2.2.-</ecNumber>
    </submittedName>
</protein>
<name>A0A2X4VR07_LEDLE</name>
<dbReference type="Pfam" id="PF08713">
    <property type="entry name" value="DNA_alkylation"/>
    <property type="match status" value="1"/>
</dbReference>